<keyword evidence="1" id="KW-0732">Signal</keyword>
<dbReference type="InterPro" id="IPR003599">
    <property type="entry name" value="Ig_sub"/>
</dbReference>
<evidence type="ECO:0000313" key="7">
    <source>
        <dbReference type="Proteomes" id="UP000230423"/>
    </source>
</evidence>
<dbReference type="SUPFAM" id="SSF48726">
    <property type="entry name" value="Immunoglobulin"/>
    <property type="match status" value="11"/>
</dbReference>
<dbReference type="PROSITE" id="PS50835">
    <property type="entry name" value="IG_LIKE"/>
    <property type="match status" value="6"/>
</dbReference>
<feature type="compositionally biased region" description="Basic and acidic residues" evidence="4">
    <location>
        <begin position="873"/>
        <end position="888"/>
    </location>
</feature>
<dbReference type="PANTHER" id="PTHR45080:SF8">
    <property type="entry name" value="IG-LIKE DOMAIN-CONTAINING PROTEIN"/>
    <property type="match status" value="1"/>
</dbReference>
<feature type="region of interest" description="Disordered" evidence="4">
    <location>
        <begin position="1361"/>
        <end position="1395"/>
    </location>
</feature>
<dbReference type="GO" id="GO:0007156">
    <property type="term" value="P:homophilic cell adhesion via plasma membrane adhesion molecules"/>
    <property type="evidence" value="ECO:0007669"/>
    <property type="project" value="TreeGrafter"/>
</dbReference>
<name>A0A2G9URW3_TELCI</name>
<sequence length="2499" mass="277990">MDRRPSDDTAPPRSDLRELRVNTDGTDWIGAPSPRRVMTAPNSPSTTFRTDREAIFRSGNATVAETHLIRSTGSQSNSFTEEHWSSEITSFVTAAPPKFIQVIKAYRILSTDTPTLVVEVASDPPAIFEWFCNDKSVQQDRRRFQARHGLNITTLTVHQPEQGVYKCTARNPAGTSTSYGYITVNFEHQYDEWTIVDRSMVAEEGQTTVTVHRSPRFINQVPNLTVQPGSEVVIDVEVDADPPARFTWFVNGREFRESTNGVELFYPSTNRCVVKFAFPVSGEYKVVASNVHELGKKLPDRLPRSLYKTRSDGARYLPHAPKFITILPAEITVNPNEKLVLSVDVSAIPTAEFRWDVNGFEVKPSKNITLLNEQNRSTLVVQPPVKQGKYNVVAFNSEGRESQLTRVFHEAHLVQEAQAVETKTRPDILLESSVTVTSTNEPDWEVVDSVASTASTTSFRTVTRREPPKKEEVPKTKTVVKEEKTIVIKEVAPQKPVLREVTTTEEMTTTEETTTKTASFVKATSVPRTQESLPKRPILLSEPWQGLHLKAGENLVLEVKVESTPPATFRWYVNNFEAKTGQFVSITQPSENVSVATFSKPAPGQYKVVAANPLGEVTAVTRVTTEHKVEEPRESTAVTTTATAPPKPPMFTLTKKPVITVREDLPKPPQIVEKLPSMLRINSTEPISLRVRADAVPEATFMWLLNNFELKKTQNVEISRVASNASELHLQKVQPGRYDVVARNRLGQDSSSCKVIVQYEQEQLVSPPKPPLFSQPLLKQITAHIGEETKLEVVASGTPPFSFKWLINGAVITSSKDYEIAVNGNRSSLILRKPIGNDAVVTAEVGNSSGTARTETVIKEVVLRPAALEKPKPVAVEKPRPAAVEESKPAPMPNKAPEFILGLDKIDLMEGDTLRCHVKVSDESDACTFEWYANDMEITSGEQVLVESGPRESRLSIENMGEMGGVQLTVVARNSHGTAASVAELNITRRPDESFEMVPPDVPEESAPKIIEPLHSASFIDGQPMVLRCRIKAVPSAVIVWSKDDINVEEWVINKDIVTQIHPDGICELMNPEVYPEDSGLYKCTATNPHGTAETAAYINIHGIDYAKGQEDGSASAESAIMSEEPPKFVEKLTAETDGAYDLNYVRLICRVKSAISTTITWWKNDVQLIPGEKYELHEFSDGALILTIYSPTPSDNGVYTCKAESANGMSSTSCDVTVPTRTVIAEKMSEPQTDTTTFTETVDQSSFEVTETSKEDYVATTEITKHEEEYKLLVKVAENVASALVANVFVDAVREAVKRIMEEESEEEEIEVTNAPRFETSIERYVVTENDTVTISTVVTGEPTPFIEWYFKDQKLNVSKPGQAAEQPPVAAQPPDQPSEPPEPTPIAPPRKHIPKEQQVEVPITRQTAEAEAQARADEEQKVRLVAVRFAESFTENVMSQAQTDLRSSVRVDESIVKITAAPGAKILEEKVTETVEMIPTVSTTPQASTMVTKSARALEEIINAGMTTIDVRKPNVQFDHVVTVVEPEVVQLGLRLSSPSVPSMKFIDLETILQRPGTSSSANTLITSPQRGSANAEHRIVVLEGASQKFHNAMTLSLKKVRKLATESAEPSTFVQIEIIKPNEHSEEVLTIVNTEKLIPDLLRVAAAASKLKMENVTVSLVKQGDTAHQELVIEYESHIEDEVDFNLSQLVYDGHLSEVSSRQEKWSRRSRYSEVDENVVAVFMEVDANCPDQLGLHGLLLSEEKVRDGVESSWPSTKGPAKAKTSTLLNIPLFRFTKTLQDCQTVIGRSAQFKCIVSAMPPPEVAWYVDGDVIQSCREYEIVYEDGVCILRINEALAEDEGEYSCEAKNAAGKAVTKCYLKVLKDEPQPAPRFIEHAPSVVELVDDGDDSFDSFEFEENKANKLFPSDTESLHRSSVTYNSEFDLSRIVSYNEDMHETNAFHRYFDTAETGVRIMEWEQRERLFASFLSRPAASASVDLIIPRRASYSSAAHLFAIPSLHVTHADVHEIPKEIATELEKRQKPEEEVKKEAVEPREPDLPLKMSYKGREIAISVNEIEKEEVISNENGEMKISKKTCLETSLEFDTELDITRSIRKIRDALPEQNGDFDHMTEHTCEATTGYPIVPVVARPEVRDSVFSVRAPAPENLDLPERPRAQSVRPKPRLFGQTGKSVSEGAAKLESTMFDPEFLSKMKEIERIARQVDEELGQLSSSPRPTASPIEDVKEIEDAIYKISDQLMLARPITEAQAEANEELLRTTLADMILNPTRTAAEEIELMTRPIQLLRRKLSDLELSLLEDAEVTDITEHPQTATETAILAGETPPVLRSQRRPKTRVPSVDYLRVTPLTSTIKDQLSSLEEMISAQMNGESTDDADVHPVVKGGSQKKRELHDLFMQINNEINTIKTYCRTQLSKKGTDAVMNVLHKVRTHVTSIVNVMSLTKKKYPKALDKHAATVTTDCDFRRPSAEQQTEAVITASRPLLLQRATIRGSTRQN</sequence>
<evidence type="ECO:0000256" key="2">
    <source>
        <dbReference type="ARBA" id="ARBA00023157"/>
    </source>
</evidence>
<evidence type="ECO:0000256" key="1">
    <source>
        <dbReference type="ARBA" id="ARBA00022729"/>
    </source>
</evidence>
<feature type="domain" description="Ig-like" evidence="5">
    <location>
        <begin position="1775"/>
        <end position="1860"/>
    </location>
</feature>
<feature type="domain" description="Ig-like" evidence="5">
    <location>
        <begin position="1127"/>
        <end position="1218"/>
    </location>
</feature>
<dbReference type="Proteomes" id="UP000230423">
    <property type="component" value="Unassembled WGS sequence"/>
</dbReference>
<organism evidence="6 7">
    <name type="scientific">Teladorsagia circumcincta</name>
    <name type="common">Brown stomach worm</name>
    <name type="synonym">Ostertagia circumcincta</name>
    <dbReference type="NCBI Taxonomy" id="45464"/>
    <lineage>
        <taxon>Eukaryota</taxon>
        <taxon>Metazoa</taxon>
        <taxon>Ecdysozoa</taxon>
        <taxon>Nematoda</taxon>
        <taxon>Chromadorea</taxon>
        <taxon>Rhabditida</taxon>
        <taxon>Rhabditina</taxon>
        <taxon>Rhabditomorpha</taxon>
        <taxon>Strongyloidea</taxon>
        <taxon>Trichostrongylidae</taxon>
        <taxon>Teladorsagia</taxon>
    </lineage>
</organism>
<dbReference type="InterPro" id="IPR036179">
    <property type="entry name" value="Ig-like_dom_sf"/>
</dbReference>
<feature type="compositionally biased region" description="Low complexity" evidence="4">
    <location>
        <begin position="1362"/>
        <end position="1371"/>
    </location>
</feature>
<dbReference type="OrthoDB" id="5969272at2759"/>
<dbReference type="Pfam" id="PF07679">
    <property type="entry name" value="I-set"/>
    <property type="match status" value="10"/>
</dbReference>
<dbReference type="InterPro" id="IPR050958">
    <property type="entry name" value="Cell_Adh-Cytoskel_Orgn"/>
</dbReference>
<proteinExistence type="predicted"/>
<accession>A0A2G9URW3</accession>
<dbReference type="SMART" id="SM00409">
    <property type="entry name" value="IG"/>
    <property type="match status" value="10"/>
</dbReference>
<keyword evidence="2" id="KW-1015">Disulfide bond</keyword>
<feature type="region of interest" description="Disordered" evidence="4">
    <location>
        <begin position="627"/>
        <end position="651"/>
    </location>
</feature>
<feature type="compositionally biased region" description="Pro residues" evidence="4">
    <location>
        <begin position="1372"/>
        <end position="1390"/>
    </location>
</feature>
<keyword evidence="3" id="KW-0393">Immunoglobulin domain</keyword>
<feature type="region of interest" description="Disordered" evidence="4">
    <location>
        <begin position="873"/>
        <end position="896"/>
    </location>
</feature>
<dbReference type="GO" id="GO:0005886">
    <property type="term" value="C:plasma membrane"/>
    <property type="evidence" value="ECO:0007669"/>
    <property type="project" value="TreeGrafter"/>
</dbReference>
<keyword evidence="7" id="KW-1185">Reference proteome</keyword>
<dbReference type="SMART" id="SM00408">
    <property type="entry name" value="IGc2"/>
    <property type="match status" value="5"/>
</dbReference>
<dbReference type="FunFam" id="2.60.40.10:FF:000107">
    <property type="entry name" value="Myosin, light chain kinase a"/>
    <property type="match status" value="1"/>
</dbReference>
<feature type="domain" description="Ig-like" evidence="5">
    <location>
        <begin position="321"/>
        <end position="405"/>
    </location>
</feature>
<dbReference type="EMBL" id="KZ345551">
    <property type="protein sequence ID" value="PIO72989.1"/>
    <property type="molecule type" value="Genomic_DNA"/>
</dbReference>
<evidence type="ECO:0000313" key="6">
    <source>
        <dbReference type="EMBL" id="PIO72989.1"/>
    </source>
</evidence>
<feature type="domain" description="Ig-like" evidence="5">
    <location>
        <begin position="97"/>
        <end position="183"/>
    </location>
</feature>
<evidence type="ECO:0000256" key="3">
    <source>
        <dbReference type="ARBA" id="ARBA00023319"/>
    </source>
</evidence>
<dbReference type="InterPro" id="IPR013098">
    <property type="entry name" value="Ig_I-set"/>
</dbReference>
<dbReference type="CDD" id="cd00096">
    <property type="entry name" value="Ig"/>
    <property type="match status" value="2"/>
</dbReference>
<dbReference type="InterPro" id="IPR013783">
    <property type="entry name" value="Ig-like_fold"/>
</dbReference>
<dbReference type="InterPro" id="IPR003598">
    <property type="entry name" value="Ig_sub2"/>
</dbReference>
<feature type="region of interest" description="Disordered" evidence="4">
    <location>
        <begin position="2149"/>
        <end position="2177"/>
    </location>
</feature>
<reference evidence="6 7" key="1">
    <citation type="submission" date="2015-09" db="EMBL/GenBank/DDBJ databases">
        <title>Draft genome of the parasitic nematode Teladorsagia circumcincta isolate WARC Sus (inbred).</title>
        <authorList>
            <person name="Mitreva M."/>
        </authorList>
    </citation>
    <scope>NUCLEOTIDE SEQUENCE [LARGE SCALE GENOMIC DNA]</scope>
    <source>
        <strain evidence="6 7">S</strain>
    </source>
</reference>
<evidence type="ECO:0000259" key="5">
    <source>
        <dbReference type="PROSITE" id="PS50835"/>
    </source>
</evidence>
<protein>
    <submittedName>
        <fullName evidence="6">Immunoglobulin I-set domain protein</fullName>
    </submittedName>
</protein>
<feature type="domain" description="Ig-like" evidence="5">
    <location>
        <begin position="897"/>
        <end position="988"/>
    </location>
</feature>
<evidence type="ECO:0000256" key="4">
    <source>
        <dbReference type="SAM" id="MobiDB-lite"/>
    </source>
</evidence>
<gene>
    <name evidence="6" type="ORF">TELCIR_05061</name>
</gene>
<feature type="domain" description="Ig-like" evidence="5">
    <location>
        <begin position="1008"/>
        <end position="1100"/>
    </location>
</feature>
<dbReference type="InterPro" id="IPR007110">
    <property type="entry name" value="Ig-like_dom"/>
</dbReference>
<dbReference type="Gene3D" id="2.60.40.10">
    <property type="entry name" value="Immunoglobulins"/>
    <property type="match status" value="11"/>
</dbReference>
<dbReference type="PANTHER" id="PTHR45080">
    <property type="entry name" value="CONTACTIN 5"/>
    <property type="match status" value="1"/>
</dbReference>